<dbReference type="AlphaFoldDB" id="A0A223KLE9"/>
<dbReference type="RefSeq" id="WP_066419920.1">
    <property type="nucleotide sequence ID" value="NZ_CP018866.1"/>
</dbReference>
<dbReference type="InterPro" id="IPR000182">
    <property type="entry name" value="GNAT_dom"/>
</dbReference>
<keyword evidence="3" id="KW-0808">Transferase</keyword>
<dbReference type="PANTHER" id="PTHR31438:SF1">
    <property type="entry name" value="LYSINE N-ACYLTRANSFERASE C17G9.06C-RELATED"/>
    <property type="match status" value="1"/>
</dbReference>
<proteinExistence type="predicted"/>
<dbReference type="Proteomes" id="UP000215224">
    <property type="component" value="Chromosome"/>
</dbReference>
<protein>
    <submittedName>
        <fullName evidence="3">GNAT family N-acetyltransferase</fullName>
    </submittedName>
</protein>
<name>A0A223KLE9_9BACI</name>
<evidence type="ECO:0000259" key="2">
    <source>
        <dbReference type="PROSITE" id="PS51186"/>
    </source>
</evidence>
<dbReference type="PANTHER" id="PTHR31438">
    <property type="entry name" value="LYSINE N-ACYLTRANSFERASE C17G9.06C-RELATED"/>
    <property type="match status" value="1"/>
</dbReference>
<accession>A0A223KLE9</accession>
<gene>
    <name evidence="3" type="ORF">BC6307_03040</name>
</gene>
<keyword evidence="4" id="KW-1185">Reference proteome</keyword>
<dbReference type="EMBL" id="CP018866">
    <property type="protein sequence ID" value="AST90315.1"/>
    <property type="molecule type" value="Genomic_DNA"/>
</dbReference>
<dbReference type="GO" id="GO:0046677">
    <property type="term" value="P:response to antibiotic"/>
    <property type="evidence" value="ECO:0007669"/>
    <property type="project" value="UniProtKB-KW"/>
</dbReference>
<feature type="domain" description="N-acetyltransferase" evidence="2">
    <location>
        <begin position="8"/>
        <end position="179"/>
    </location>
</feature>
<dbReference type="Pfam" id="PF13523">
    <property type="entry name" value="Acetyltransf_8"/>
    <property type="match status" value="1"/>
</dbReference>
<evidence type="ECO:0000256" key="1">
    <source>
        <dbReference type="ARBA" id="ARBA00023251"/>
    </source>
</evidence>
<keyword evidence="1" id="KW-0046">Antibiotic resistance</keyword>
<dbReference type="KEGG" id="bcoh:BC6307_03040"/>
<dbReference type="Gene3D" id="3.40.630.30">
    <property type="match status" value="1"/>
</dbReference>
<sequence length="182" mass="21882">MIFQRDSLLVRKLKDSDKTLLAKWLSNPTILQYYEGRDNPHNIELVTKHFFNVEDHYVTGCIVEYEGVEIGYIQYYPIEEEYKDKYGYNNRNEIVYGMDQFIGESSYWNRGIGTELVRGMVYYLINELKVDVIAMDPQAWNERAVACYEKCGFKKVKLMPKHEWHEGEYRDCWLVEYRRENK</sequence>
<evidence type="ECO:0000313" key="3">
    <source>
        <dbReference type="EMBL" id="AST90315.1"/>
    </source>
</evidence>
<evidence type="ECO:0000313" key="4">
    <source>
        <dbReference type="Proteomes" id="UP000215224"/>
    </source>
</evidence>
<organism evidence="3 4">
    <name type="scientific">Sutcliffiella cohnii</name>
    <dbReference type="NCBI Taxonomy" id="33932"/>
    <lineage>
        <taxon>Bacteria</taxon>
        <taxon>Bacillati</taxon>
        <taxon>Bacillota</taxon>
        <taxon>Bacilli</taxon>
        <taxon>Bacillales</taxon>
        <taxon>Bacillaceae</taxon>
        <taxon>Sutcliffiella</taxon>
    </lineage>
</organism>
<dbReference type="GO" id="GO:0016410">
    <property type="term" value="F:N-acyltransferase activity"/>
    <property type="evidence" value="ECO:0007669"/>
    <property type="project" value="TreeGrafter"/>
</dbReference>
<dbReference type="PROSITE" id="PS51186">
    <property type="entry name" value="GNAT"/>
    <property type="match status" value="1"/>
</dbReference>
<dbReference type="InterPro" id="IPR016181">
    <property type="entry name" value="Acyl_CoA_acyltransferase"/>
</dbReference>
<reference evidence="3 4" key="1">
    <citation type="submission" date="2016-12" db="EMBL/GenBank/DDBJ databases">
        <title>The whole genome sequencing and assembly of Bacillus cohnii DSM 6307T strain.</title>
        <authorList>
            <person name="Lee Y.-J."/>
            <person name="Yi H."/>
            <person name="Bahn Y.-S."/>
            <person name="Kim J.F."/>
            <person name="Lee D.-W."/>
        </authorList>
    </citation>
    <scope>NUCLEOTIDE SEQUENCE [LARGE SCALE GENOMIC DNA]</scope>
    <source>
        <strain evidence="3 4">DSM 6307</strain>
    </source>
</reference>
<dbReference type="SUPFAM" id="SSF55729">
    <property type="entry name" value="Acyl-CoA N-acyltransferases (Nat)"/>
    <property type="match status" value="1"/>
</dbReference>
<dbReference type="STRING" id="1314751.GCA_001591425_03949"/>